<dbReference type="HOGENOM" id="CLU_1353722_0_0_5"/>
<gene>
    <name evidence="2" type="ORF">Rleg4DRAFT_1533</name>
</gene>
<evidence type="ECO:0000256" key="1">
    <source>
        <dbReference type="SAM" id="MobiDB-lite"/>
    </source>
</evidence>
<organism evidence="2 3">
    <name type="scientific">Rhizobium leguminosarum bv. trifolii WSM2297</name>
    <dbReference type="NCBI Taxonomy" id="754762"/>
    <lineage>
        <taxon>Bacteria</taxon>
        <taxon>Pseudomonadati</taxon>
        <taxon>Pseudomonadota</taxon>
        <taxon>Alphaproteobacteria</taxon>
        <taxon>Hyphomicrobiales</taxon>
        <taxon>Rhizobiaceae</taxon>
        <taxon>Rhizobium/Agrobacterium group</taxon>
        <taxon>Rhizobium</taxon>
    </lineage>
</organism>
<accession>J0CA22</accession>
<name>J0CA22_RHILT</name>
<evidence type="ECO:0000313" key="2">
    <source>
        <dbReference type="EMBL" id="EJC79927.1"/>
    </source>
</evidence>
<reference evidence="2 3" key="1">
    <citation type="submission" date="2012-02" db="EMBL/GenBank/DDBJ databases">
        <title>Improved High-Quality Draft Sequence of Rhizobium leguminosarum bv. trifolii WSM2297.</title>
        <authorList>
            <consortium name="US DOE Joint Genome Institute"/>
            <person name="Lucas S."/>
            <person name="Han J."/>
            <person name="Lapidus A."/>
            <person name="Cheng J.-F."/>
            <person name="Goodwin L."/>
            <person name="Pitluck S."/>
            <person name="Peters L."/>
            <person name="Ovchinnikova G."/>
            <person name="Zhang X."/>
            <person name="Detter J.C."/>
            <person name="Han C."/>
            <person name="Tapia R."/>
            <person name="Land M."/>
            <person name="Hauser L."/>
            <person name="Kyrpides N."/>
            <person name="Ivanova N."/>
            <person name="Pagani I."/>
            <person name="Brau L."/>
            <person name="Yates R."/>
            <person name="O'Hara G."/>
            <person name="Rui T."/>
            <person name="Howieson J."/>
            <person name="Reeve W."/>
            <person name="Woyke T."/>
        </authorList>
    </citation>
    <scope>NUCLEOTIDE SEQUENCE [LARGE SCALE GENOMIC DNA]</scope>
    <source>
        <strain evidence="2 3">WSM2297</strain>
    </source>
</reference>
<feature type="region of interest" description="Disordered" evidence="1">
    <location>
        <begin position="112"/>
        <end position="202"/>
    </location>
</feature>
<dbReference type="EMBL" id="JH719395">
    <property type="protein sequence ID" value="EJC79927.1"/>
    <property type="molecule type" value="Genomic_DNA"/>
</dbReference>
<protein>
    <submittedName>
        <fullName evidence="2">Uncharacterized protein</fullName>
    </submittedName>
</protein>
<feature type="region of interest" description="Disordered" evidence="1">
    <location>
        <begin position="1"/>
        <end position="55"/>
    </location>
</feature>
<sequence>MSYALVQNPAPTPPHRGEGLNLPNRPTAKSPPRTLRSKEAKSVPHMSPSHLWGGVGEGPSASYGIGLATIGSTSEEAPTSAPISLIPVLVTGIQPPRVGAVNDSCNVKEPLAPKDLGALDSCDIPRAKPRGHRNEDGEVQNPTPTPHKGEGLNLPRRLRRKSSPRTLWSKEISPSHLWGGVGEGSSSRKVGEGPSPQARRLT</sequence>
<dbReference type="AlphaFoldDB" id="J0CA22"/>
<evidence type="ECO:0000313" key="3">
    <source>
        <dbReference type="Proteomes" id="UP000005732"/>
    </source>
</evidence>
<dbReference type="OrthoDB" id="8305267at2"/>
<proteinExistence type="predicted"/>
<dbReference type="Proteomes" id="UP000005732">
    <property type="component" value="Unassembled WGS sequence"/>
</dbReference>